<gene>
    <name evidence="3" type="ORF">BDK89_4111</name>
</gene>
<evidence type="ECO:0000256" key="1">
    <source>
        <dbReference type="SAM" id="MobiDB-lite"/>
    </source>
</evidence>
<reference evidence="3 4" key="1">
    <citation type="submission" date="2019-03" db="EMBL/GenBank/DDBJ databases">
        <title>Sequencing the genomes of 1000 actinobacteria strains.</title>
        <authorList>
            <person name="Klenk H.-P."/>
        </authorList>
    </citation>
    <scope>NUCLEOTIDE SEQUENCE [LARGE SCALE GENOMIC DNA]</scope>
    <source>
        <strain evidence="3 4">DSM 18936</strain>
    </source>
</reference>
<evidence type="ECO:0000313" key="3">
    <source>
        <dbReference type="EMBL" id="TDT18490.1"/>
    </source>
</evidence>
<dbReference type="Pfam" id="PF13399">
    <property type="entry name" value="LytR_C"/>
    <property type="match status" value="1"/>
</dbReference>
<proteinExistence type="predicted"/>
<comment type="caution">
    <text evidence="3">The sequence shown here is derived from an EMBL/GenBank/DDBJ whole genome shotgun (WGS) entry which is preliminary data.</text>
</comment>
<organism evidence="3 4">
    <name type="scientific">Ilumatobacter fluminis</name>
    <dbReference type="NCBI Taxonomy" id="467091"/>
    <lineage>
        <taxon>Bacteria</taxon>
        <taxon>Bacillati</taxon>
        <taxon>Actinomycetota</taxon>
        <taxon>Acidimicrobiia</taxon>
        <taxon>Acidimicrobiales</taxon>
        <taxon>Ilumatobacteraceae</taxon>
        <taxon>Ilumatobacter</taxon>
    </lineage>
</organism>
<accession>A0A4R7I571</accession>
<feature type="compositionally biased region" description="Low complexity" evidence="1">
    <location>
        <begin position="66"/>
        <end position="105"/>
    </location>
</feature>
<dbReference type="EMBL" id="SOAU01000001">
    <property type="protein sequence ID" value="TDT18490.1"/>
    <property type="molecule type" value="Genomic_DNA"/>
</dbReference>
<sequence length="220" mass="22568">MHVKPTVVVTVITFILAAAAGVAIAGLPSEAPGADIRITEIQTVTPTTTLVLAPLEVSPLVDDEATATTEPAPETSTTTSTTSTTTTLGPPTTSAFLDSETTTTTTSTVVEDDDEIATGDVLREREALVVATANATDVGGVAGAHAEELQGYGYVNVAPVDTTPSAESAVYYQPGFDLEAARMAEELGWGLLAIAPYAELSALQTDATFELVALVGLDQV</sequence>
<evidence type="ECO:0000259" key="2">
    <source>
        <dbReference type="Pfam" id="PF13399"/>
    </source>
</evidence>
<feature type="region of interest" description="Disordered" evidence="1">
    <location>
        <begin position="64"/>
        <end position="105"/>
    </location>
</feature>
<keyword evidence="4" id="KW-1185">Reference proteome</keyword>
<dbReference type="Proteomes" id="UP000294558">
    <property type="component" value="Unassembled WGS sequence"/>
</dbReference>
<protein>
    <submittedName>
        <fullName evidence="3">LytR cell envelope-related transcriptional attenuator</fullName>
    </submittedName>
</protein>
<dbReference type="AlphaFoldDB" id="A0A4R7I571"/>
<dbReference type="InterPro" id="IPR027381">
    <property type="entry name" value="LytR/CpsA/Psr_C"/>
</dbReference>
<feature type="domain" description="LytR/CpsA/Psr regulator C-terminal" evidence="2">
    <location>
        <begin position="130"/>
        <end position="190"/>
    </location>
</feature>
<dbReference type="Gene3D" id="3.30.70.2390">
    <property type="match status" value="1"/>
</dbReference>
<name>A0A4R7I571_9ACTN</name>
<evidence type="ECO:0000313" key="4">
    <source>
        <dbReference type="Proteomes" id="UP000294558"/>
    </source>
</evidence>